<dbReference type="Proteomes" id="UP000177943">
    <property type="component" value="Unassembled WGS sequence"/>
</dbReference>
<dbReference type="PANTHER" id="PTHR11727:SF7">
    <property type="entry name" value="DIMETHYLADENOSINE TRANSFERASE-RELATED"/>
    <property type="match status" value="1"/>
</dbReference>
<feature type="binding site" evidence="7">
    <location>
        <position position="82"/>
    </location>
    <ligand>
        <name>S-adenosyl-L-methionine</name>
        <dbReference type="ChEBI" id="CHEBI:59789"/>
    </ligand>
</feature>
<keyword evidence="1" id="KW-0963">Cytoplasm</keyword>
<dbReference type="InterPro" id="IPR023165">
    <property type="entry name" value="rRNA_Ade_diMease-like_C"/>
</dbReference>
<dbReference type="SMART" id="SM00650">
    <property type="entry name" value="rADc"/>
    <property type="match status" value="1"/>
</dbReference>
<dbReference type="AlphaFoldDB" id="A0A1G2MTD7"/>
<dbReference type="GO" id="GO:0003723">
    <property type="term" value="F:RNA binding"/>
    <property type="evidence" value="ECO:0007669"/>
    <property type="project" value="UniProtKB-UniRule"/>
</dbReference>
<dbReference type="CDD" id="cd02440">
    <property type="entry name" value="AdoMet_MTases"/>
    <property type="match status" value="1"/>
</dbReference>
<comment type="caution">
    <text evidence="9">The sequence shown here is derived from an EMBL/GenBank/DDBJ whole genome shotgun (WGS) entry which is preliminary data.</text>
</comment>
<dbReference type="GO" id="GO:0005829">
    <property type="term" value="C:cytosol"/>
    <property type="evidence" value="ECO:0007669"/>
    <property type="project" value="TreeGrafter"/>
</dbReference>
<evidence type="ECO:0000259" key="8">
    <source>
        <dbReference type="SMART" id="SM00650"/>
    </source>
</evidence>
<proteinExistence type="inferred from homology"/>
<evidence type="ECO:0000256" key="6">
    <source>
        <dbReference type="ARBA" id="ARBA00022884"/>
    </source>
</evidence>
<evidence type="ECO:0000256" key="7">
    <source>
        <dbReference type="PROSITE-ProRule" id="PRU01026"/>
    </source>
</evidence>
<name>A0A1G2MTD7_9BACT</name>
<dbReference type="Pfam" id="PF00398">
    <property type="entry name" value="RrnaAD"/>
    <property type="match status" value="1"/>
</dbReference>
<organism evidence="9 10">
    <name type="scientific">Candidatus Taylorbacteria bacterium RIFCSPHIGHO2_02_FULL_45_35</name>
    <dbReference type="NCBI Taxonomy" id="1802311"/>
    <lineage>
        <taxon>Bacteria</taxon>
        <taxon>Candidatus Tayloriibacteriota</taxon>
    </lineage>
</organism>
<dbReference type="PROSITE" id="PS51689">
    <property type="entry name" value="SAM_RNA_A_N6_MT"/>
    <property type="match status" value="1"/>
</dbReference>
<reference evidence="9 10" key="1">
    <citation type="journal article" date="2016" name="Nat. Commun.">
        <title>Thousands of microbial genomes shed light on interconnected biogeochemical processes in an aquifer system.</title>
        <authorList>
            <person name="Anantharaman K."/>
            <person name="Brown C.T."/>
            <person name="Hug L.A."/>
            <person name="Sharon I."/>
            <person name="Castelle C.J."/>
            <person name="Probst A.J."/>
            <person name="Thomas B.C."/>
            <person name="Singh A."/>
            <person name="Wilkins M.J."/>
            <person name="Karaoz U."/>
            <person name="Brodie E.L."/>
            <person name="Williams K.H."/>
            <person name="Hubbard S.S."/>
            <person name="Banfield J.F."/>
        </authorList>
    </citation>
    <scope>NUCLEOTIDE SEQUENCE [LARGE SCALE GENOMIC DNA]</scope>
</reference>
<dbReference type="NCBIfam" id="TIGR00755">
    <property type="entry name" value="ksgA"/>
    <property type="match status" value="1"/>
</dbReference>
<feature type="domain" description="Ribosomal RNA adenine methylase transferase N-terminal" evidence="8">
    <location>
        <begin position="1"/>
        <end position="165"/>
    </location>
</feature>
<dbReference type="PROSITE" id="PS01131">
    <property type="entry name" value="RRNA_A_DIMETH"/>
    <property type="match status" value="1"/>
</dbReference>
<evidence type="ECO:0000256" key="5">
    <source>
        <dbReference type="ARBA" id="ARBA00022691"/>
    </source>
</evidence>
<dbReference type="SUPFAM" id="SSF53335">
    <property type="entry name" value="S-adenosyl-L-methionine-dependent methyltransferases"/>
    <property type="match status" value="1"/>
</dbReference>
<evidence type="ECO:0000313" key="9">
    <source>
        <dbReference type="EMBL" id="OHA26302.1"/>
    </source>
</evidence>
<comment type="similarity">
    <text evidence="7">Belongs to the class I-like SAM-binding methyltransferase superfamily. rRNA adenine N(6)-methyltransferase family.</text>
</comment>
<feature type="binding site" evidence="7">
    <location>
        <position position="38"/>
    </location>
    <ligand>
        <name>S-adenosyl-L-methionine</name>
        <dbReference type="ChEBI" id="CHEBI:59789"/>
    </ligand>
</feature>
<keyword evidence="2" id="KW-0698">rRNA processing</keyword>
<dbReference type="InterPro" id="IPR029063">
    <property type="entry name" value="SAM-dependent_MTases_sf"/>
</dbReference>
<dbReference type="Gene3D" id="1.10.8.100">
    <property type="entry name" value="Ribosomal RNA adenine dimethylase-like, domain 2"/>
    <property type="match status" value="1"/>
</dbReference>
<comment type="caution">
    <text evidence="7">Lacks conserved residue(s) required for the propagation of feature annotation.</text>
</comment>
<feature type="binding site" evidence="7">
    <location>
        <position position="1"/>
    </location>
    <ligand>
        <name>S-adenosyl-L-methionine</name>
        <dbReference type="ChEBI" id="CHEBI:59789"/>
    </ligand>
</feature>
<dbReference type="Gene3D" id="3.40.50.150">
    <property type="entry name" value="Vaccinia Virus protein VP39"/>
    <property type="match status" value="1"/>
</dbReference>
<keyword evidence="3 7" id="KW-0489">Methyltransferase</keyword>
<keyword evidence="5 7" id="KW-0949">S-adenosyl-L-methionine</keyword>
<gene>
    <name evidence="9" type="ORF">A3D56_01835</name>
</gene>
<feature type="binding site" evidence="7">
    <location>
        <position position="17"/>
    </location>
    <ligand>
        <name>S-adenosyl-L-methionine</name>
        <dbReference type="ChEBI" id="CHEBI:59789"/>
    </ligand>
</feature>
<keyword evidence="4 7" id="KW-0808">Transferase</keyword>
<sequence>MVEAGKVTKEDTVLEIGPGRGVLTEKLLAVGCQVIAVEKDDGLFELLEQKFAKEIASSKLTLIHDDILNFKLKIENYKLIANIPYNITGAILKKFLGADCQPERIILLVQKEVAERIIARDKKESILSISVKAYGTPRYVETVKAGSFAPVPKVDSGIIVIENISKAFFQDIAEAVDTPCLRVERGVFEMVRAGFKSKRKKLSSNLSTIFSKDEVKKVFKTLNLDENIRAEDVGTQTWQKLAQNLVV</sequence>
<keyword evidence="6 7" id="KW-0694">RNA-binding</keyword>
<dbReference type="InterPro" id="IPR011530">
    <property type="entry name" value="rRNA_adenine_dimethylase"/>
</dbReference>
<protein>
    <submittedName>
        <fullName evidence="9">Ribosomal RNA small subunit methyltransferase A</fullName>
    </submittedName>
</protein>
<dbReference type="InterPro" id="IPR001737">
    <property type="entry name" value="KsgA/Erm"/>
</dbReference>
<evidence type="ECO:0000256" key="2">
    <source>
        <dbReference type="ARBA" id="ARBA00022552"/>
    </source>
</evidence>
<accession>A0A1G2MTD7</accession>
<dbReference type="InterPro" id="IPR020598">
    <property type="entry name" value="rRNA_Ade_methylase_Trfase_N"/>
</dbReference>
<dbReference type="PANTHER" id="PTHR11727">
    <property type="entry name" value="DIMETHYLADENOSINE TRANSFERASE"/>
    <property type="match status" value="1"/>
</dbReference>
<dbReference type="InterPro" id="IPR020596">
    <property type="entry name" value="rRNA_Ade_Mease_Trfase_CS"/>
</dbReference>
<dbReference type="GO" id="GO:0000179">
    <property type="term" value="F:rRNA (adenine-N6,N6-)-dimethyltransferase activity"/>
    <property type="evidence" value="ECO:0007669"/>
    <property type="project" value="UniProtKB-UniRule"/>
</dbReference>
<evidence type="ECO:0000256" key="4">
    <source>
        <dbReference type="ARBA" id="ARBA00022679"/>
    </source>
</evidence>
<evidence type="ECO:0000313" key="10">
    <source>
        <dbReference type="Proteomes" id="UP000177943"/>
    </source>
</evidence>
<dbReference type="EMBL" id="MHRP01000033">
    <property type="protein sequence ID" value="OHA26302.1"/>
    <property type="molecule type" value="Genomic_DNA"/>
</dbReference>
<evidence type="ECO:0000256" key="1">
    <source>
        <dbReference type="ARBA" id="ARBA00022490"/>
    </source>
</evidence>
<evidence type="ECO:0000256" key="3">
    <source>
        <dbReference type="ARBA" id="ARBA00022603"/>
    </source>
</evidence>
<feature type="binding site" evidence="7">
    <location>
        <position position="66"/>
    </location>
    <ligand>
        <name>S-adenosyl-L-methionine</name>
        <dbReference type="ChEBI" id="CHEBI:59789"/>
    </ligand>
</feature>